<reference evidence="3" key="1">
    <citation type="submission" date="2016-08" db="EMBL/GenBank/DDBJ databases">
        <authorList>
            <person name="Varghese N."/>
            <person name="Submissions Spin"/>
        </authorList>
    </citation>
    <scope>NUCLEOTIDE SEQUENCE [LARGE SCALE GENOMIC DNA]</scope>
    <source>
        <strain evidence="3">ERR11</strain>
    </source>
</reference>
<organism evidence="2 3">
    <name type="scientific">Bradyrhizobium shewense</name>
    <dbReference type="NCBI Taxonomy" id="1761772"/>
    <lineage>
        <taxon>Bacteria</taxon>
        <taxon>Pseudomonadati</taxon>
        <taxon>Pseudomonadota</taxon>
        <taxon>Alphaproteobacteria</taxon>
        <taxon>Hyphomicrobiales</taxon>
        <taxon>Nitrobacteraceae</taxon>
        <taxon>Bradyrhizobium</taxon>
    </lineage>
</organism>
<name>A0A1C3XDJ3_9BRAD</name>
<dbReference type="EMBL" id="FMAI01000014">
    <property type="protein sequence ID" value="SCB50301.1"/>
    <property type="molecule type" value="Genomic_DNA"/>
</dbReference>
<keyword evidence="3" id="KW-1185">Reference proteome</keyword>
<accession>A0A1C3XDJ3</accession>
<feature type="region of interest" description="Disordered" evidence="1">
    <location>
        <begin position="25"/>
        <end position="48"/>
    </location>
</feature>
<evidence type="ECO:0000313" key="3">
    <source>
        <dbReference type="Proteomes" id="UP000199184"/>
    </source>
</evidence>
<sequence length="48" mass="5368">MEWKKELDAFVRETAALVERTANANPQPAVHRPKATFVPPKTAPMKPP</sequence>
<dbReference type="AlphaFoldDB" id="A0A1C3XDJ3"/>
<evidence type="ECO:0000256" key="1">
    <source>
        <dbReference type="SAM" id="MobiDB-lite"/>
    </source>
</evidence>
<proteinExistence type="predicted"/>
<gene>
    <name evidence="2" type="ORF">GA0061098_1014129</name>
</gene>
<protein>
    <submittedName>
        <fullName evidence="2">Uncharacterized protein</fullName>
    </submittedName>
</protein>
<dbReference type="Proteomes" id="UP000199184">
    <property type="component" value="Unassembled WGS sequence"/>
</dbReference>
<evidence type="ECO:0000313" key="2">
    <source>
        <dbReference type="EMBL" id="SCB50301.1"/>
    </source>
</evidence>